<gene>
    <name evidence="1" type="ORF">M6D89_05085</name>
</gene>
<accession>A0A9X2I1L4</accession>
<evidence type="ECO:0008006" key="3">
    <source>
        <dbReference type="Google" id="ProtNLM"/>
    </source>
</evidence>
<reference evidence="1" key="2">
    <citation type="submission" date="2023-01" db="EMBL/GenBank/DDBJ databases">
        <title>Gilvimarinus xylanilyticus HB14 isolated from Caulerpa lentillifera aquaculture base in Hainan, China.</title>
        <authorList>
            <person name="Zhang Y.-J."/>
        </authorList>
    </citation>
    <scope>NUCLEOTIDE SEQUENCE</scope>
    <source>
        <strain evidence="1">HB14</strain>
    </source>
</reference>
<proteinExistence type="predicted"/>
<dbReference type="GO" id="GO:0015473">
    <property type="term" value="F:fimbrial usher porin activity"/>
    <property type="evidence" value="ECO:0007669"/>
    <property type="project" value="InterPro"/>
</dbReference>
<comment type="caution">
    <text evidence="1">The sequence shown here is derived from an EMBL/GenBank/DDBJ whole genome shotgun (WGS) entry which is preliminary data.</text>
</comment>
<sequence>MLLLTLFSLKTQADPQTSAGTSEPVFLLTGPLSLDERYLGDIDLKVTASGRGQLDSHRLLQLLEPLISSKLYNAYSALAEKEKFRSFSELSINGVHVAYDPASLGAQVTLPVTLRGSNTLRLSGLKTPNPWSANQPAKLVGGVRLSGQSTWLYGNQRTHQVDTARADAFVTLGGFSGVTFDGSVNYNSSAPESTEFEGWKLTKDFFITALRLQAGEIPTLGSGLQGSTEIKGVGIFRQYQAIRPFQNVRPTGRQSLLLEQPSTVEIYVNGDLIQTLNLPPGPYNLDEFPLVDGFNNVQFRVLDPAGNEEIIDKSVLYSPAILGSGITDFGVWIGEPMLSNGLENDLASTAYWLRGIGAATVGVNMQASNTGHQLGGTTVLANENGFISIDLAWGQHRETRRNGLSAAVNGHLILSLRQPDDLRLNLRAEHFDRYTFDPLRSSPLSRRRWESAFNGSWKLGETTSLSFGAAAQQRYNQESTQWSANIGITRRIGELSFNIYTNHVKRADGSGETSFRLSLTMPLGYNARTASRYDSRNDRTELELSRYRRQQISDWSARARVGSETLQSDTDLEAAWYGQRLYTRANHSSVNPSGSTDHSVNRTSLQASTTVGFAGDQFGWGQSSPSGFTVVNVHRSLKNSDSQFVQAGEIMFREDGLGPALVPAPIGYTPSDQEVVIEDLPVGYALTDTLRTIMPGYFSGYQFSIGSAAHRSVIGILLTPDKEPAALLLGYLIPQEFESPKVEFFSSVNGQFFAQGLGSGRYAIEIDGKVRGTINVPDDEDILTDFGEVLLNE</sequence>
<dbReference type="EMBL" id="JAMFTH010000001">
    <property type="protein sequence ID" value="MCP8898670.1"/>
    <property type="molecule type" value="Genomic_DNA"/>
</dbReference>
<dbReference type="GO" id="GO:0009297">
    <property type="term" value="P:pilus assembly"/>
    <property type="evidence" value="ECO:0007669"/>
    <property type="project" value="InterPro"/>
</dbReference>
<dbReference type="RefSeq" id="WP_253966940.1">
    <property type="nucleotide sequence ID" value="NZ_JAMFTH010000001.1"/>
</dbReference>
<dbReference type="GO" id="GO:0009279">
    <property type="term" value="C:cell outer membrane"/>
    <property type="evidence" value="ECO:0007669"/>
    <property type="project" value="TreeGrafter"/>
</dbReference>
<evidence type="ECO:0000313" key="1">
    <source>
        <dbReference type="EMBL" id="MCP8898670.1"/>
    </source>
</evidence>
<dbReference type="PANTHER" id="PTHR30451">
    <property type="entry name" value="OUTER MEMBRANE USHER PROTEIN"/>
    <property type="match status" value="1"/>
</dbReference>
<dbReference type="Gene3D" id="2.60.40.3110">
    <property type="match status" value="1"/>
</dbReference>
<reference evidence="1" key="1">
    <citation type="submission" date="2022-05" db="EMBL/GenBank/DDBJ databases">
        <authorList>
            <person name="Sun H.-N."/>
        </authorList>
    </citation>
    <scope>NUCLEOTIDE SEQUENCE</scope>
    <source>
        <strain evidence="1">HB14</strain>
    </source>
</reference>
<evidence type="ECO:0000313" key="2">
    <source>
        <dbReference type="Proteomes" id="UP001139319"/>
    </source>
</evidence>
<protein>
    <recommendedName>
        <fullName evidence="3">Fimbrial biogenesis outer membrane usher protein</fullName>
    </recommendedName>
</protein>
<dbReference type="PANTHER" id="PTHR30451:SF5">
    <property type="entry name" value="SLR0019 PROTEIN"/>
    <property type="match status" value="1"/>
</dbReference>
<dbReference type="AlphaFoldDB" id="A0A9X2I1L4"/>
<organism evidence="1 2">
    <name type="scientific">Gilvimarinus xylanilyticus</name>
    <dbReference type="NCBI Taxonomy" id="2944139"/>
    <lineage>
        <taxon>Bacteria</taxon>
        <taxon>Pseudomonadati</taxon>
        <taxon>Pseudomonadota</taxon>
        <taxon>Gammaproteobacteria</taxon>
        <taxon>Cellvibrionales</taxon>
        <taxon>Cellvibrionaceae</taxon>
        <taxon>Gilvimarinus</taxon>
    </lineage>
</organism>
<keyword evidence="2" id="KW-1185">Reference proteome</keyword>
<dbReference type="InterPro" id="IPR000015">
    <property type="entry name" value="Fimb_usher"/>
</dbReference>
<dbReference type="Proteomes" id="UP001139319">
    <property type="component" value="Unassembled WGS sequence"/>
</dbReference>
<name>A0A9X2I1L4_9GAMM</name>